<dbReference type="EMBL" id="LT629732">
    <property type="protein sequence ID" value="SDS65560.1"/>
    <property type="molecule type" value="Genomic_DNA"/>
</dbReference>
<evidence type="ECO:0000313" key="3">
    <source>
        <dbReference type="Proteomes" id="UP000198983"/>
    </source>
</evidence>
<keyword evidence="1" id="KW-0812">Transmembrane</keyword>
<gene>
    <name evidence="2" type="ORF">SAMN04489717_3402</name>
</gene>
<dbReference type="STRING" id="117157.SAMN04489717_3402"/>
<feature type="transmembrane region" description="Helical" evidence="1">
    <location>
        <begin position="38"/>
        <end position="56"/>
    </location>
</feature>
<sequence>MAVEAARLLVRLGVILLGLALVARLGDLSPAGQVVDDLACLTSAGTIALGAGYLWWARSRRRDVMSASEEDPVRR</sequence>
<dbReference type="Proteomes" id="UP000198983">
    <property type="component" value="Chromosome I"/>
</dbReference>
<accession>A0A1H1TZ93</accession>
<protein>
    <submittedName>
        <fullName evidence="2">Uncharacterized protein</fullName>
    </submittedName>
</protein>
<keyword evidence="1" id="KW-1133">Transmembrane helix</keyword>
<evidence type="ECO:0000313" key="2">
    <source>
        <dbReference type="EMBL" id="SDS65560.1"/>
    </source>
</evidence>
<reference evidence="2 3" key="1">
    <citation type="submission" date="2016-10" db="EMBL/GenBank/DDBJ databases">
        <authorList>
            <person name="de Groot N.N."/>
        </authorList>
    </citation>
    <scope>NUCLEOTIDE SEQUENCE [LARGE SCALE GENOMIC DNA]</scope>
    <source>
        <strain evidence="2 3">DSM 22024</strain>
    </source>
</reference>
<dbReference type="RefSeq" id="WP_092654628.1">
    <property type="nucleotide sequence ID" value="NZ_LT629732.1"/>
</dbReference>
<keyword evidence="1" id="KW-0472">Membrane</keyword>
<proteinExistence type="predicted"/>
<dbReference type="AlphaFoldDB" id="A0A1H1TZ93"/>
<keyword evidence="3" id="KW-1185">Reference proteome</keyword>
<evidence type="ECO:0000256" key="1">
    <source>
        <dbReference type="SAM" id="Phobius"/>
    </source>
</evidence>
<name>A0A1H1TZ93_9ACTN</name>
<organism evidence="2 3">
    <name type="scientific">Actinopolymorpha singaporensis</name>
    <dbReference type="NCBI Taxonomy" id="117157"/>
    <lineage>
        <taxon>Bacteria</taxon>
        <taxon>Bacillati</taxon>
        <taxon>Actinomycetota</taxon>
        <taxon>Actinomycetes</taxon>
        <taxon>Propionibacteriales</taxon>
        <taxon>Actinopolymorphaceae</taxon>
        <taxon>Actinopolymorpha</taxon>
    </lineage>
</organism>